<sequence>MERRINEIRWWIGLGTAAVVYNVVAFALPFAKTAVFFLSWIFTMAALAAQVYVIRTAFFKGEGIKSKLYGFPIARIGLLYLAVQMVLGLVFMALGTVVPFWLPLALYVILMGAALIGLIATEGAREEVERQERKLVKDVCRMRKFQSLVNALAREGQIPEAKEQLGELAEAFRYSDPVSDGALREIEDTLADDLAHLQDAVALFDGEKALEWCRKAKLDLEARNQLCRLHKHEIQEGR</sequence>
<accession>A0A9D2HH14</accession>
<feature type="transmembrane region" description="Helical" evidence="1">
    <location>
        <begin position="37"/>
        <end position="58"/>
    </location>
</feature>
<feature type="transmembrane region" description="Helical" evidence="1">
    <location>
        <begin position="12"/>
        <end position="31"/>
    </location>
</feature>
<protein>
    <submittedName>
        <fullName evidence="2">Uncharacterized protein</fullName>
    </submittedName>
</protein>
<proteinExistence type="predicted"/>
<dbReference type="AlphaFoldDB" id="A0A9D2HH14"/>
<evidence type="ECO:0000256" key="1">
    <source>
        <dbReference type="SAM" id="Phobius"/>
    </source>
</evidence>
<keyword evidence="1" id="KW-0812">Transmembrane</keyword>
<keyword evidence="1" id="KW-1133">Transmembrane helix</keyword>
<feature type="transmembrane region" description="Helical" evidence="1">
    <location>
        <begin position="78"/>
        <end position="98"/>
    </location>
</feature>
<dbReference type="EMBL" id="DWZA01000034">
    <property type="protein sequence ID" value="HJA70722.1"/>
    <property type="molecule type" value="Genomic_DNA"/>
</dbReference>
<gene>
    <name evidence="2" type="ORF">IAA07_03960</name>
</gene>
<evidence type="ECO:0000313" key="3">
    <source>
        <dbReference type="Proteomes" id="UP000823900"/>
    </source>
</evidence>
<reference evidence="2" key="2">
    <citation type="submission" date="2021-04" db="EMBL/GenBank/DDBJ databases">
        <authorList>
            <person name="Gilroy R."/>
        </authorList>
    </citation>
    <scope>NUCLEOTIDE SEQUENCE</scope>
    <source>
        <strain evidence="2">CHK178-16964</strain>
    </source>
</reference>
<reference evidence="2" key="1">
    <citation type="journal article" date="2021" name="PeerJ">
        <title>Extensive microbial diversity within the chicken gut microbiome revealed by metagenomics and culture.</title>
        <authorList>
            <person name="Gilroy R."/>
            <person name="Ravi A."/>
            <person name="Getino M."/>
            <person name="Pursley I."/>
            <person name="Horton D.L."/>
            <person name="Alikhan N.F."/>
            <person name="Baker D."/>
            <person name="Gharbi K."/>
            <person name="Hall N."/>
            <person name="Watson M."/>
            <person name="Adriaenssens E.M."/>
            <person name="Foster-Nyarko E."/>
            <person name="Jarju S."/>
            <person name="Secka A."/>
            <person name="Antonio M."/>
            <person name="Oren A."/>
            <person name="Chaudhuri R.R."/>
            <person name="La Ragione R."/>
            <person name="Hildebrand F."/>
            <person name="Pallen M.J."/>
        </authorList>
    </citation>
    <scope>NUCLEOTIDE SEQUENCE</scope>
    <source>
        <strain evidence="2">CHK178-16964</strain>
    </source>
</reference>
<organism evidence="2 3">
    <name type="scientific">Candidatus Lachnoclostridium stercoravium</name>
    <dbReference type="NCBI Taxonomy" id="2838633"/>
    <lineage>
        <taxon>Bacteria</taxon>
        <taxon>Bacillati</taxon>
        <taxon>Bacillota</taxon>
        <taxon>Clostridia</taxon>
        <taxon>Lachnospirales</taxon>
        <taxon>Lachnospiraceae</taxon>
    </lineage>
</organism>
<name>A0A9D2HH14_9FIRM</name>
<dbReference type="Proteomes" id="UP000823900">
    <property type="component" value="Unassembled WGS sequence"/>
</dbReference>
<keyword evidence="1" id="KW-0472">Membrane</keyword>
<comment type="caution">
    <text evidence="2">The sequence shown here is derived from an EMBL/GenBank/DDBJ whole genome shotgun (WGS) entry which is preliminary data.</text>
</comment>
<feature type="transmembrane region" description="Helical" evidence="1">
    <location>
        <begin position="104"/>
        <end position="124"/>
    </location>
</feature>
<evidence type="ECO:0000313" key="2">
    <source>
        <dbReference type="EMBL" id="HJA70722.1"/>
    </source>
</evidence>